<comment type="caution">
    <text evidence="1">The sequence shown here is derived from an EMBL/GenBank/DDBJ whole genome shotgun (WGS) entry which is preliminary data.</text>
</comment>
<evidence type="ECO:0000313" key="2">
    <source>
        <dbReference type="Proteomes" id="UP000050430"/>
    </source>
</evidence>
<dbReference type="EMBL" id="LGCK01000014">
    <property type="protein sequence ID" value="KPL70306.1"/>
    <property type="molecule type" value="Genomic_DNA"/>
</dbReference>
<proteinExistence type="predicted"/>
<keyword evidence="2" id="KW-1185">Reference proteome</keyword>
<accession>A0A0N8GKP9</accession>
<dbReference type="Proteomes" id="UP000050430">
    <property type="component" value="Unassembled WGS sequence"/>
</dbReference>
<name>A0A0N8GKP9_9CHLR</name>
<dbReference type="RefSeq" id="WP_062422180.1">
    <property type="nucleotide sequence ID" value="NZ_BBYA01000010.1"/>
</dbReference>
<reference evidence="1 2" key="1">
    <citation type="submission" date="2015-07" db="EMBL/GenBank/DDBJ databases">
        <title>Genome sequence of Leptolinea tardivitalis DSM 16556.</title>
        <authorList>
            <person name="Hemp J."/>
            <person name="Ward L.M."/>
            <person name="Pace L.A."/>
            <person name="Fischer W.W."/>
        </authorList>
    </citation>
    <scope>NUCLEOTIDE SEQUENCE [LARGE SCALE GENOMIC DNA]</scope>
    <source>
        <strain evidence="1 2">YMTK-2</strain>
    </source>
</reference>
<dbReference type="STRING" id="229920.ADM99_14195"/>
<sequence>MKNNGDSIIKNMQTKIYTGQIWEQSTSLIYPSELLGLLESKDTLVILKNGEPPFRVVIGVPHQAAIGESVIAENWTNQHGRKGRDSDENAASFALVTFSKLCEQSIPCKIVIATHATDHDPNKDTNSAYCEEVFSEETNLLFECHGAGDKRKQDIEISAGANTFSNALDFGRRLASQLNYHYSLSAQIEASSKNAKSICRENEADTTLTLPALETTSLIQAGKRKVAALHLEAKPCFRIPENDHSVSGEGLVLGNAIAEVILSKVDL</sequence>
<dbReference type="AlphaFoldDB" id="A0A0N8GKP9"/>
<gene>
    <name evidence="1" type="ORF">ADM99_14195</name>
</gene>
<protein>
    <submittedName>
        <fullName evidence="1">Uncharacterized protein</fullName>
    </submittedName>
</protein>
<organism evidence="1 2">
    <name type="scientific">Leptolinea tardivitalis</name>
    <dbReference type="NCBI Taxonomy" id="229920"/>
    <lineage>
        <taxon>Bacteria</taxon>
        <taxon>Bacillati</taxon>
        <taxon>Chloroflexota</taxon>
        <taxon>Anaerolineae</taxon>
        <taxon>Anaerolineales</taxon>
        <taxon>Anaerolineaceae</taxon>
        <taxon>Leptolinea</taxon>
    </lineage>
</organism>
<evidence type="ECO:0000313" key="1">
    <source>
        <dbReference type="EMBL" id="KPL70306.1"/>
    </source>
</evidence>